<evidence type="ECO:0000259" key="4">
    <source>
        <dbReference type="Pfam" id="PF00881"/>
    </source>
</evidence>
<organism evidence="5 6">
    <name type="scientific">Candidatus Scatomorpha intestinavium</name>
    <dbReference type="NCBI Taxonomy" id="2840922"/>
    <lineage>
        <taxon>Bacteria</taxon>
        <taxon>Bacillati</taxon>
        <taxon>Bacillota</taxon>
        <taxon>Clostridia</taxon>
        <taxon>Eubacteriales</taxon>
        <taxon>Candidatus Scatomorpha</taxon>
    </lineage>
</organism>
<reference evidence="5" key="2">
    <citation type="journal article" date="2021" name="PeerJ">
        <title>Extensive microbial diversity within the chicken gut microbiome revealed by metagenomics and culture.</title>
        <authorList>
            <person name="Gilroy R."/>
            <person name="Ravi A."/>
            <person name="Getino M."/>
            <person name="Pursley I."/>
            <person name="Horton D.L."/>
            <person name="Alikhan N.F."/>
            <person name="Baker D."/>
            <person name="Gharbi K."/>
            <person name="Hall N."/>
            <person name="Watson M."/>
            <person name="Adriaenssens E.M."/>
            <person name="Foster-Nyarko E."/>
            <person name="Jarju S."/>
            <person name="Secka A."/>
            <person name="Antonio M."/>
            <person name="Oren A."/>
            <person name="Chaudhuri R.R."/>
            <person name="La Ragione R."/>
            <person name="Hildebrand F."/>
            <person name="Pallen M.J."/>
        </authorList>
    </citation>
    <scope>NUCLEOTIDE SEQUENCE</scope>
    <source>
        <strain evidence="5">ChiBcolR7-354</strain>
    </source>
</reference>
<dbReference type="Pfam" id="PF00881">
    <property type="entry name" value="Nitroreductase"/>
    <property type="match status" value="1"/>
</dbReference>
<evidence type="ECO:0000313" key="6">
    <source>
        <dbReference type="Proteomes" id="UP000824262"/>
    </source>
</evidence>
<dbReference type="PANTHER" id="PTHR23026">
    <property type="entry name" value="NADPH NITROREDUCTASE"/>
    <property type="match status" value="1"/>
</dbReference>
<reference evidence="5" key="1">
    <citation type="submission" date="2020-10" db="EMBL/GenBank/DDBJ databases">
        <authorList>
            <person name="Gilroy R."/>
        </authorList>
    </citation>
    <scope>NUCLEOTIDE SEQUENCE</scope>
    <source>
        <strain evidence="5">ChiBcolR7-354</strain>
    </source>
</reference>
<dbReference type="InterPro" id="IPR000415">
    <property type="entry name" value="Nitroreductase-like"/>
</dbReference>
<dbReference type="AlphaFoldDB" id="A0A9D1CTR1"/>
<dbReference type="PANTHER" id="PTHR23026:SF90">
    <property type="entry name" value="IODOTYROSINE DEIODINASE 1"/>
    <property type="match status" value="1"/>
</dbReference>
<dbReference type="Gene3D" id="3.40.109.10">
    <property type="entry name" value="NADH Oxidase"/>
    <property type="match status" value="1"/>
</dbReference>
<accession>A0A9D1CTR1</accession>
<dbReference type="EMBL" id="DVGA01000053">
    <property type="protein sequence ID" value="HIQ78665.1"/>
    <property type="molecule type" value="Genomic_DNA"/>
</dbReference>
<keyword evidence="3" id="KW-0560">Oxidoreductase</keyword>
<protein>
    <submittedName>
        <fullName evidence="5">Nitroreductase family protein</fullName>
    </submittedName>
</protein>
<comment type="caution">
    <text evidence="5">The sequence shown here is derived from an EMBL/GenBank/DDBJ whole genome shotgun (WGS) entry which is preliminary data.</text>
</comment>
<keyword evidence="2" id="KW-0288">FMN</keyword>
<name>A0A9D1CTR1_9FIRM</name>
<feature type="domain" description="Nitroreductase" evidence="4">
    <location>
        <begin position="7"/>
        <end position="183"/>
    </location>
</feature>
<evidence type="ECO:0000256" key="3">
    <source>
        <dbReference type="ARBA" id="ARBA00023002"/>
    </source>
</evidence>
<dbReference type="GO" id="GO:0016491">
    <property type="term" value="F:oxidoreductase activity"/>
    <property type="evidence" value="ECO:0007669"/>
    <property type="project" value="UniProtKB-KW"/>
</dbReference>
<keyword evidence="1" id="KW-0285">Flavoprotein</keyword>
<dbReference type="InterPro" id="IPR029479">
    <property type="entry name" value="Nitroreductase"/>
</dbReference>
<gene>
    <name evidence="5" type="ORF">IAB77_05335</name>
</gene>
<evidence type="ECO:0000256" key="1">
    <source>
        <dbReference type="ARBA" id="ARBA00022630"/>
    </source>
</evidence>
<evidence type="ECO:0000256" key="2">
    <source>
        <dbReference type="ARBA" id="ARBA00022643"/>
    </source>
</evidence>
<dbReference type="InterPro" id="IPR050627">
    <property type="entry name" value="Nitroreductase/BluB"/>
</dbReference>
<sequence>MEFYEAVRKRRTVREFLDKEVDFEAIKRILEAGNLAPTWNHNRSWSYIVLRTEEEKEYAFEYAKKIADKFDAEKYLNAPRPYPTTLAQKMYGYAMPRQYTMLKDAPYVVIPVFKCKELNGEYVSKLNPFSTIWCVIENIFLAATAEGLGCSMRIPLNEEHDIVKAKLKVPPTYMIPVFIGIGYADPNETVLEQNVADLDKQLHYGRWK</sequence>
<dbReference type="Proteomes" id="UP000824262">
    <property type="component" value="Unassembled WGS sequence"/>
</dbReference>
<dbReference type="SUPFAM" id="SSF55469">
    <property type="entry name" value="FMN-dependent nitroreductase-like"/>
    <property type="match status" value="1"/>
</dbReference>
<proteinExistence type="predicted"/>
<evidence type="ECO:0000313" key="5">
    <source>
        <dbReference type="EMBL" id="HIQ78665.1"/>
    </source>
</evidence>
<dbReference type="CDD" id="cd02062">
    <property type="entry name" value="Nitro_FMN_reductase"/>
    <property type="match status" value="1"/>
</dbReference>